<sequence length="71" mass="8290">MEEIKKLIIILKTQNIGLEKAAREMGLSFQTVWKWIEAKHVPSQLALIQLRKFIKRHEKHEPLTGEKSGIQ</sequence>
<dbReference type="AlphaFoldDB" id="X1RJI9"/>
<gene>
    <name evidence="1" type="ORF">S12H4_11011</name>
</gene>
<organism evidence="1">
    <name type="scientific">marine sediment metagenome</name>
    <dbReference type="NCBI Taxonomy" id="412755"/>
    <lineage>
        <taxon>unclassified sequences</taxon>
        <taxon>metagenomes</taxon>
        <taxon>ecological metagenomes</taxon>
    </lineage>
</organism>
<name>X1RJI9_9ZZZZ</name>
<proteinExistence type="predicted"/>
<accession>X1RJI9</accession>
<comment type="caution">
    <text evidence="1">The sequence shown here is derived from an EMBL/GenBank/DDBJ whole genome shotgun (WGS) entry which is preliminary data.</text>
</comment>
<evidence type="ECO:0008006" key="2">
    <source>
        <dbReference type="Google" id="ProtNLM"/>
    </source>
</evidence>
<protein>
    <recommendedName>
        <fullName evidence="2">HTH cro/C1-type domain-containing protein</fullName>
    </recommendedName>
</protein>
<evidence type="ECO:0000313" key="1">
    <source>
        <dbReference type="EMBL" id="GAI67106.1"/>
    </source>
</evidence>
<reference evidence="1" key="1">
    <citation type="journal article" date="2014" name="Front. Microbiol.">
        <title>High frequency of phylogenetically diverse reductive dehalogenase-homologous genes in deep subseafloor sedimentary metagenomes.</title>
        <authorList>
            <person name="Kawai M."/>
            <person name="Futagami T."/>
            <person name="Toyoda A."/>
            <person name="Takaki Y."/>
            <person name="Nishi S."/>
            <person name="Hori S."/>
            <person name="Arai W."/>
            <person name="Tsubouchi T."/>
            <person name="Morono Y."/>
            <person name="Uchiyama I."/>
            <person name="Ito T."/>
            <person name="Fujiyama A."/>
            <person name="Inagaki F."/>
            <person name="Takami H."/>
        </authorList>
    </citation>
    <scope>NUCLEOTIDE SEQUENCE</scope>
    <source>
        <strain evidence="1">Expedition CK06-06</strain>
    </source>
</reference>
<dbReference type="EMBL" id="BARW01004844">
    <property type="protein sequence ID" value="GAI67106.1"/>
    <property type="molecule type" value="Genomic_DNA"/>
</dbReference>